<dbReference type="EMBL" id="JBAMMX010000006">
    <property type="protein sequence ID" value="KAK6938503.1"/>
    <property type="molecule type" value="Genomic_DNA"/>
</dbReference>
<feature type="region of interest" description="Disordered" evidence="1">
    <location>
        <begin position="131"/>
        <end position="151"/>
    </location>
</feature>
<evidence type="ECO:0000313" key="2">
    <source>
        <dbReference type="EMBL" id="KAK6938503.1"/>
    </source>
</evidence>
<accession>A0AAN8W218</accession>
<dbReference type="AlphaFoldDB" id="A0AAN8W218"/>
<dbReference type="GO" id="GO:0010044">
    <property type="term" value="P:response to aluminum ion"/>
    <property type="evidence" value="ECO:0007669"/>
    <property type="project" value="InterPro"/>
</dbReference>
<proteinExistence type="predicted"/>
<evidence type="ECO:0000256" key="1">
    <source>
        <dbReference type="SAM" id="MobiDB-lite"/>
    </source>
</evidence>
<dbReference type="PANTHER" id="PTHR46352">
    <property type="entry name" value="PROTEIN SENSITIVE TO PROTON RHIZOTOXICITY 1"/>
    <property type="match status" value="1"/>
</dbReference>
<protein>
    <submittedName>
        <fullName evidence="2">Uncharacterized protein</fullName>
    </submittedName>
</protein>
<reference evidence="2 3" key="1">
    <citation type="submission" date="2023-12" db="EMBL/GenBank/DDBJ databases">
        <title>A high-quality genome assembly for Dillenia turbinata (Dilleniales).</title>
        <authorList>
            <person name="Chanderbali A."/>
        </authorList>
    </citation>
    <scope>NUCLEOTIDE SEQUENCE [LARGE SCALE GENOMIC DNA]</scope>
    <source>
        <strain evidence="2">LSX21</strain>
        <tissue evidence="2">Leaf</tissue>
    </source>
</reference>
<dbReference type="InterPro" id="IPR044300">
    <property type="entry name" value="STOP1/2"/>
</dbReference>
<feature type="compositionally biased region" description="Acidic residues" evidence="1">
    <location>
        <begin position="137"/>
        <end position="146"/>
    </location>
</feature>
<gene>
    <name evidence="2" type="ORF">RJ641_032011</name>
</gene>
<sequence length="172" mass="18558">MAVRVDQRWSYCIIQETNLFGTTSQMLGRVLGQSDELATQQQQLITADLTSIIVQLISNAGRPLPSIKHTLSTANPAIGQLGQLGSMLFPPTNSLNGVVLQQNSGGSKVSGQSNQIDLTVNCGTEQNYAAEEHDPKDDDDDADEGENLAPGSYEILQLGRRKKFLLLTLTSA</sequence>
<organism evidence="2 3">
    <name type="scientific">Dillenia turbinata</name>
    <dbReference type="NCBI Taxonomy" id="194707"/>
    <lineage>
        <taxon>Eukaryota</taxon>
        <taxon>Viridiplantae</taxon>
        <taxon>Streptophyta</taxon>
        <taxon>Embryophyta</taxon>
        <taxon>Tracheophyta</taxon>
        <taxon>Spermatophyta</taxon>
        <taxon>Magnoliopsida</taxon>
        <taxon>eudicotyledons</taxon>
        <taxon>Gunneridae</taxon>
        <taxon>Pentapetalae</taxon>
        <taxon>Dilleniales</taxon>
        <taxon>Dilleniaceae</taxon>
        <taxon>Dillenia</taxon>
    </lineage>
</organism>
<evidence type="ECO:0000313" key="3">
    <source>
        <dbReference type="Proteomes" id="UP001370490"/>
    </source>
</evidence>
<dbReference type="GO" id="GO:0010447">
    <property type="term" value="P:response to acidic pH"/>
    <property type="evidence" value="ECO:0007669"/>
    <property type="project" value="InterPro"/>
</dbReference>
<comment type="caution">
    <text evidence="2">The sequence shown here is derived from an EMBL/GenBank/DDBJ whole genome shotgun (WGS) entry which is preliminary data.</text>
</comment>
<dbReference type="Proteomes" id="UP001370490">
    <property type="component" value="Unassembled WGS sequence"/>
</dbReference>
<dbReference type="PANTHER" id="PTHR46352:SF1">
    <property type="entry name" value="PROTEIN SENSITIVE TO PROTON RHIZOTOXICITY 1"/>
    <property type="match status" value="1"/>
</dbReference>
<keyword evidence="3" id="KW-1185">Reference proteome</keyword>
<name>A0AAN8W218_9MAGN</name>